<evidence type="ECO:0000313" key="2">
    <source>
        <dbReference type="EMBL" id="OCX73888.1"/>
    </source>
</evidence>
<dbReference type="OrthoDB" id="5310620at2"/>
<dbReference type="EMBL" id="LWSA01000090">
    <property type="protein sequence ID" value="OCX73888.1"/>
    <property type="molecule type" value="Genomic_DNA"/>
</dbReference>
<sequence length="73" mass="8158">MQVNVEDKMVVATMSEREAGKIMESLASLSSIPADLKTFHELFKGISIPDKRRGEVRHEWGDPFDMDPDIGPA</sequence>
<evidence type="ECO:0000313" key="4">
    <source>
        <dbReference type="Proteomes" id="UP000095008"/>
    </source>
</evidence>
<evidence type="ECO:0000313" key="3">
    <source>
        <dbReference type="Proteomes" id="UP000094893"/>
    </source>
</evidence>
<accession>A0A1C2I7H3</accession>
<dbReference type="EMBL" id="LWRY01000120">
    <property type="protein sequence ID" value="OCX71951.1"/>
    <property type="molecule type" value="Genomic_DNA"/>
</dbReference>
<dbReference type="Proteomes" id="UP000095008">
    <property type="component" value="Unassembled WGS sequence"/>
</dbReference>
<keyword evidence="4" id="KW-1185">Reference proteome</keyword>
<evidence type="ECO:0000313" key="1">
    <source>
        <dbReference type="EMBL" id="OCX71951.1"/>
    </source>
</evidence>
<gene>
    <name evidence="1" type="ORF">A6M23_10730</name>
    <name evidence="2" type="ORF">A6P07_07095</name>
</gene>
<proteinExistence type="predicted"/>
<name>A0A1C2I7H3_ACITH</name>
<dbReference type="STRING" id="930.GCA_002079865_02778"/>
<protein>
    <submittedName>
        <fullName evidence="1">Uncharacterized protein</fullName>
    </submittedName>
</protein>
<reference evidence="1 3" key="1">
    <citation type="journal article" date="2016" name="Int. J. Mol. Sci.">
        <title>Comparative genomics of the extreme acidophile Acidithiobacillus thiooxidans reveals intraspecific divergence and niche adaptation.</title>
        <authorList>
            <person name="Zhang X."/>
            <person name="Feng X."/>
            <person name="Tao J."/>
            <person name="Ma L."/>
            <person name="Xiao Y."/>
            <person name="Liang Y."/>
            <person name="Liu X."/>
            <person name="Yin H."/>
        </authorList>
    </citation>
    <scope>NUCLEOTIDE SEQUENCE [LARGE SCALE GENOMIC DNA]</scope>
    <source>
        <strain evidence="2 3">A02</strain>
        <strain evidence="1">DXS-W</strain>
    </source>
</reference>
<organism evidence="1 4">
    <name type="scientific">Acidithiobacillus thiooxidans</name>
    <name type="common">Thiobacillus thiooxidans</name>
    <dbReference type="NCBI Taxonomy" id="930"/>
    <lineage>
        <taxon>Bacteria</taxon>
        <taxon>Pseudomonadati</taxon>
        <taxon>Pseudomonadota</taxon>
        <taxon>Acidithiobacillia</taxon>
        <taxon>Acidithiobacillales</taxon>
        <taxon>Acidithiobacillaceae</taxon>
        <taxon>Acidithiobacillus</taxon>
    </lineage>
</organism>
<comment type="caution">
    <text evidence="1">The sequence shown here is derived from an EMBL/GenBank/DDBJ whole genome shotgun (WGS) entry which is preliminary data.</text>
</comment>
<dbReference type="RefSeq" id="WP_024894749.1">
    <property type="nucleotide sequence ID" value="NZ_JABBDV010000064.1"/>
</dbReference>
<dbReference type="Proteomes" id="UP000094893">
    <property type="component" value="Unassembled WGS sequence"/>
</dbReference>
<dbReference type="AlphaFoldDB" id="A0A1C2I7H3"/>